<dbReference type="EMBL" id="UGRO01000002">
    <property type="protein sequence ID" value="SUA16861.1"/>
    <property type="molecule type" value="Genomic_DNA"/>
</dbReference>
<name>A0A378VL27_NEILA</name>
<protein>
    <submittedName>
        <fullName evidence="3">MORN repeat protein</fullName>
    </submittedName>
</protein>
<accession>A0A378VL27</accession>
<dbReference type="RefSeq" id="WP_115118760.1">
    <property type="nucleotide sequence ID" value="NZ_CAUJPV010000001.1"/>
</dbReference>
<dbReference type="Pfam" id="PF02493">
    <property type="entry name" value="MORN"/>
    <property type="match status" value="3"/>
</dbReference>
<dbReference type="SUPFAM" id="SSF82185">
    <property type="entry name" value="Histone H3 K4-specific methyltransferase SET7/9 N-terminal domain"/>
    <property type="match status" value="1"/>
</dbReference>
<evidence type="ECO:0000256" key="1">
    <source>
        <dbReference type="ARBA" id="ARBA00022737"/>
    </source>
</evidence>
<evidence type="ECO:0000256" key="2">
    <source>
        <dbReference type="SAM" id="SignalP"/>
    </source>
</evidence>
<sequence>MLKHPAFLLSAIMFALPAPASVLTSYQEAGCTYEGGVGKDGKPSGKGIWRCRDGRGYAGSFKNGRFDGQGVYTVAAGREVFLEPFNSDSTKFRNMALSGTFKKGLAHGRFSVSQNGETLFIMKCENGMIKEVKLPKNK</sequence>
<evidence type="ECO:0000313" key="3">
    <source>
        <dbReference type="EMBL" id="SUA16861.1"/>
    </source>
</evidence>
<gene>
    <name evidence="3" type="ORF">NCTC10616_00508</name>
</gene>
<evidence type="ECO:0000313" key="4">
    <source>
        <dbReference type="Proteomes" id="UP000254193"/>
    </source>
</evidence>
<feature type="chain" id="PRO_5016739853" evidence="2">
    <location>
        <begin position="21"/>
        <end position="138"/>
    </location>
</feature>
<feature type="signal peptide" evidence="2">
    <location>
        <begin position="1"/>
        <end position="20"/>
    </location>
</feature>
<organism evidence="3 4">
    <name type="scientific">Neisseria lactamica</name>
    <dbReference type="NCBI Taxonomy" id="486"/>
    <lineage>
        <taxon>Bacteria</taxon>
        <taxon>Pseudomonadati</taxon>
        <taxon>Pseudomonadota</taxon>
        <taxon>Betaproteobacteria</taxon>
        <taxon>Neisseriales</taxon>
        <taxon>Neisseriaceae</taxon>
        <taxon>Neisseria</taxon>
    </lineage>
</organism>
<keyword evidence="2" id="KW-0732">Signal</keyword>
<dbReference type="AlphaFoldDB" id="A0A378VL27"/>
<keyword evidence="4" id="KW-1185">Reference proteome</keyword>
<dbReference type="Proteomes" id="UP000254193">
    <property type="component" value="Unassembled WGS sequence"/>
</dbReference>
<dbReference type="Gene3D" id="2.20.110.10">
    <property type="entry name" value="Histone H3 K4-specific methyltransferase SET7/9 N-terminal domain"/>
    <property type="match status" value="1"/>
</dbReference>
<reference evidence="3 4" key="1">
    <citation type="submission" date="2018-06" db="EMBL/GenBank/DDBJ databases">
        <authorList>
            <consortium name="Pathogen Informatics"/>
            <person name="Doyle S."/>
        </authorList>
    </citation>
    <scope>NUCLEOTIDE SEQUENCE [LARGE SCALE GENOMIC DNA]</scope>
    <source>
        <strain evidence="3 4">NCTC10616</strain>
    </source>
</reference>
<keyword evidence="1" id="KW-0677">Repeat</keyword>
<dbReference type="InterPro" id="IPR003409">
    <property type="entry name" value="MORN"/>
</dbReference>
<proteinExistence type="predicted"/>